<evidence type="ECO:0000256" key="1">
    <source>
        <dbReference type="SAM" id="Coils"/>
    </source>
</evidence>
<accession>A0A6J1N9X5</accession>
<protein>
    <submittedName>
        <fullName evidence="4">Uncharacterized protein LOC112048537 isoform X1</fullName>
    </submittedName>
</protein>
<dbReference type="OrthoDB" id="7363161at2759"/>
<sequence length="824" mass="95107">MSLDEVDTDEYTVTALQIFQYCGADAGSTLRVDSLMDQFAPFVRTNKAEYSYLKSLLDPEQTNPEITVSMLAASLNKYSESQKIKFDLEESFNNKSGLVPHDSDSGISTDGFQLLEELQCELREKSRLAQQLRTQLDYTDRHHEEALATVTAERDSLRAHLNMLRDENMTLAHVRRDYEDVCERLGGSEQALVEARRELEHTRRRARVLTEQVTLLETEKLNLQELLSKSKDECHRINDMYASRQSSLLEENETLRTEHADLSSRMRDQEEFMQQIIKEKVILEMEVKDMLNKSNHTHHHMEQSIDVSYTEDQMLTALDSLNADSRFPQESRLLDEESFVKALKEDQGRPTNMSLFDEIRLSFCNMSRNNMSDFNCTQPLENHVLDDFVTISTQTDDKLYYVNKNEMFKECSCHTATDSNTVNTATQTIGNNIRDTESSSTENNLNNILPVHKIDNNAKDRDILLKESHVNENNFKNKEIIMAMKINKDIKCNNILPLDTQINEFNSISNGKRNVILFESKINKTKTHSQQYLKKDTNGDIFRDTHKKYHLFLKNHKQIRSFSAPNVGIIKRGPPYLEFKDDNRKIDTKDQATNTSTQLFEVFKDIEVMNVGTQTEVYELVANNNNVEVCFDCTKCIECERLKMNVVKLENDISYGKLTITDMNAKLDQYEDNLDNLSKFVDEGNEKNNYLKAVADSLQAKLSLLQGACVKQGNKIERLLCDTCAAEVQTESEVTSVSTQAEEPCADCIKRNVPRRGIRRYLWEPLKSLFQLFAVLCFMLALWLLYGVTRRWRSCRDPLPWGWLQPADLLDLFLTIEYVSDVPM</sequence>
<dbReference type="GO" id="GO:0005737">
    <property type="term" value="C:cytoplasm"/>
    <property type="evidence" value="ECO:0007669"/>
    <property type="project" value="TreeGrafter"/>
</dbReference>
<dbReference type="GeneID" id="112048537"/>
<dbReference type="GO" id="GO:0016460">
    <property type="term" value="C:myosin II complex"/>
    <property type="evidence" value="ECO:0007669"/>
    <property type="project" value="TreeGrafter"/>
</dbReference>
<feature type="transmembrane region" description="Helical" evidence="2">
    <location>
        <begin position="769"/>
        <end position="788"/>
    </location>
</feature>
<evidence type="ECO:0000313" key="3">
    <source>
        <dbReference type="Proteomes" id="UP001652582"/>
    </source>
</evidence>
<reference evidence="4" key="1">
    <citation type="submission" date="2025-08" db="UniProtKB">
        <authorList>
            <consortium name="RefSeq"/>
        </authorList>
    </citation>
    <scope>IDENTIFICATION</scope>
</reference>
<dbReference type="GO" id="GO:0000146">
    <property type="term" value="F:microfilament motor activity"/>
    <property type="evidence" value="ECO:0007669"/>
    <property type="project" value="TreeGrafter"/>
</dbReference>
<proteinExistence type="predicted"/>
<dbReference type="RefSeq" id="XP_023941872.1">
    <property type="nucleotide sequence ID" value="XM_024086104.2"/>
</dbReference>
<organism evidence="3 4">
    <name type="scientific">Bicyclus anynana</name>
    <name type="common">Squinting bush brown butterfly</name>
    <dbReference type="NCBI Taxonomy" id="110368"/>
    <lineage>
        <taxon>Eukaryota</taxon>
        <taxon>Metazoa</taxon>
        <taxon>Ecdysozoa</taxon>
        <taxon>Arthropoda</taxon>
        <taxon>Hexapoda</taxon>
        <taxon>Insecta</taxon>
        <taxon>Pterygota</taxon>
        <taxon>Neoptera</taxon>
        <taxon>Endopterygota</taxon>
        <taxon>Lepidoptera</taxon>
        <taxon>Glossata</taxon>
        <taxon>Ditrysia</taxon>
        <taxon>Papilionoidea</taxon>
        <taxon>Nymphalidae</taxon>
        <taxon>Satyrinae</taxon>
        <taxon>Satyrini</taxon>
        <taxon>Mycalesina</taxon>
        <taxon>Bicyclus</taxon>
    </lineage>
</organism>
<dbReference type="GO" id="GO:0051015">
    <property type="term" value="F:actin filament binding"/>
    <property type="evidence" value="ECO:0007669"/>
    <property type="project" value="TreeGrafter"/>
</dbReference>
<evidence type="ECO:0000256" key="2">
    <source>
        <dbReference type="SAM" id="Phobius"/>
    </source>
</evidence>
<dbReference type="KEGG" id="bany:112048537"/>
<dbReference type="AlphaFoldDB" id="A0A6J1N9X5"/>
<keyword evidence="2" id="KW-0472">Membrane</keyword>
<evidence type="ECO:0000313" key="4">
    <source>
        <dbReference type="RefSeq" id="XP_023941872.1"/>
    </source>
</evidence>
<dbReference type="Proteomes" id="UP001652582">
    <property type="component" value="Chromosome 14"/>
</dbReference>
<dbReference type="PANTHER" id="PTHR45615:SF40">
    <property type="entry name" value="MYOSIN HEAVY CHAIN, NON-MUSCLE"/>
    <property type="match status" value="1"/>
</dbReference>
<name>A0A6J1N9X5_BICAN</name>
<feature type="coiled-coil region" evidence="1">
    <location>
        <begin position="115"/>
        <end position="233"/>
    </location>
</feature>
<keyword evidence="2" id="KW-0812">Transmembrane</keyword>
<dbReference type="PANTHER" id="PTHR45615">
    <property type="entry name" value="MYOSIN HEAVY CHAIN, NON-MUSCLE"/>
    <property type="match status" value="1"/>
</dbReference>
<gene>
    <name evidence="4" type="primary">LOC112048537</name>
</gene>
<keyword evidence="3" id="KW-1185">Reference proteome</keyword>
<dbReference type="GO" id="GO:0032982">
    <property type="term" value="C:myosin filament"/>
    <property type="evidence" value="ECO:0007669"/>
    <property type="project" value="TreeGrafter"/>
</dbReference>
<feature type="coiled-coil region" evidence="1">
    <location>
        <begin position="660"/>
        <end position="687"/>
    </location>
</feature>
<keyword evidence="2" id="KW-1133">Transmembrane helix</keyword>
<keyword evidence="1" id="KW-0175">Coiled coil</keyword>